<dbReference type="STRING" id="768710.DesyoDRAFT_4889"/>
<reference evidence="3 4" key="1">
    <citation type="submission" date="2011-11" db="EMBL/GenBank/DDBJ databases">
        <title>The Noncontiguous Finished genome of Desulfosporosinus youngiae DSM 17734.</title>
        <authorList>
            <consortium name="US DOE Joint Genome Institute (JGI-PGF)"/>
            <person name="Lucas S."/>
            <person name="Han J."/>
            <person name="Lapidus A."/>
            <person name="Cheng J.-F."/>
            <person name="Goodwin L."/>
            <person name="Pitluck S."/>
            <person name="Peters L."/>
            <person name="Ovchinnikova G."/>
            <person name="Lu M."/>
            <person name="Land M.L."/>
            <person name="Hauser L."/>
            <person name="Pester M."/>
            <person name="Spring S."/>
            <person name="Ollivier B."/>
            <person name="Rattei T."/>
            <person name="Klenk H.-P."/>
            <person name="Wagner M."/>
            <person name="Loy A."/>
            <person name="Woyke T.J."/>
        </authorList>
    </citation>
    <scope>NUCLEOTIDE SEQUENCE [LARGE SCALE GENOMIC DNA]</scope>
    <source>
        <strain evidence="3 4">DSM 17734</strain>
    </source>
</reference>
<dbReference type="Proteomes" id="UP000005104">
    <property type="component" value="Chromosome"/>
</dbReference>
<dbReference type="EMBL" id="CM001441">
    <property type="protein sequence ID" value="EHQ91832.1"/>
    <property type="molecule type" value="Genomic_DNA"/>
</dbReference>
<dbReference type="eggNOG" id="COG2148">
    <property type="taxonomic scope" value="Bacteria"/>
</dbReference>
<dbReference type="InterPro" id="IPR003362">
    <property type="entry name" value="Bact_transf"/>
</dbReference>
<protein>
    <submittedName>
        <fullName evidence="3">Glycosyl transferase possibly involved in lipopolysaccharide synthesis</fullName>
    </submittedName>
</protein>
<keyword evidence="4" id="KW-1185">Reference proteome</keyword>
<proteinExistence type="inferred from homology"/>
<feature type="domain" description="Bacterial sugar transferase" evidence="2">
    <location>
        <begin position="8"/>
        <end position="182"/>
    </location>
</feature>
<organism evidence="3 4">
    <name type="scientific">Desulfosporosinus youngiae DSM 17734</name>
    <dbReference type="NCBI Taxonomy" id="768710"/>
    <lineage>
        <taxon>Bacteria</taxon>
        <taxon>Bacillati</taxon>
        <taxon>Bacillota</taxon>
        <taxon>Clostridia</taxon>
        <taxon>Eubacteriales</taxon>
        <taxon>Desulfitobacteriaceae</taxon>
        <taxon>Desulfosporosinus</taxon>
    </lineage>
</organism>
<dbReference type="OrthoDB" id="9808602at2"/>
<name>H5XZC6_9FIRM</name>
<dbReference type="PANTHER" id="PTHR30576">
    <property type="entry name" value="COLANIC BIOSYNTHESIS UDP-GLUCOSE LIPID CARRIER TRANSFERASE"/>
    <property type="match status" value="1"/>
</dbReference>
<dbReference type="AlphaFoldDB" id="H5XZC6"/>
<dbReference type="PANTHER" id="PTHR30576:SF8">
    <property type="entry name" value="UNDECAPRENYL-PHOSPHATE GALACTOSE PHOSPHOTRANSFERASE"/>
    <property type="match status" value="1"/>
</dbReference>
<dbReference type="GO" id="GO:0016780">
    <property type="term" value="F:phosphotransferase activity, for other substituted phosphate groups"/>
    <property type="evidence" value="ECO:0007669"/>
    <property type="project" value="TreeGrafter"/>
</dbReference>
<dbReference type="HOGENOM" id="CLU_024920_1_4_9"/>
<comment type="similarity">
    <text evidence="1">Belongs to the bacterial sugar transferase family.</text>
</comment>
<gene>
    <name evidence="3" type="ORF">DesyoDRAFT_4889</name>
</gene>
<evidence type="ECO:0000259" key="2">
    <source>
        <dbReference type="Pfam" id="PF02397"/>
    </source>
</evidence>
<sequence>MLSYVKVKRVMDLLFSIILLIAVSPIMLCAALAIKLGSRGPVLFKQERPGKDGVIFTIYKFRTMRLEREKDGHSLSDMERMTRVGGIIRKLSVDELPQLFNILKGEMSFIGPRPLMVQYLERYTPEQMRRHDVTPGISGWAQIHGRNQVGWETRFKYDVWYVDHISFGLDLRIFFKTLGIVFLRRGVNQSKNQTMEEFGAAERTMSCK</sequence>
<dbReference type="RefSeq" id="WP_007786941.1">
    <property type="nucleotide sequence ID" value="NZ_CM001441.1"/>
</dbReference>
<evidence type="ECO:0000313" key="4">
    <source>
        <dbReference type="Proteomes" id="UP000005104"/>
    </source>
</evidence>
<keyword evidence="3" id="KW-0808">Transferase</keyword>
<evidence type="ECO:0000256" key="1">
    <source>
        <dbReference type="ARBA" id="ARBA00006464"/>
    </source>
</evidence>
<evidence type="ECO:0000313" key="3">
    <source>
        <dbReference type="EMBL" id="EHQ91832.1"/>
    </source>
</evidence>
<accession>H5XZC6</accession>
<dbReference type="Pfam" id="PF02397">
    <property type="entry name" value="Bac_transf"/>
    <property type="match status" value="1"/>
</dbReference>